<keyword evidence="1" id="KW-0677">Repeat</keyword>
<feature type="compositionally biased region" description="Basic and acidic residues" evidence="2">
    <location>
        <begin position="890"/>
        <end position="910"/>
    </location>
</feature>
<feature type="region of interest" description="Disordered" evidence="2">
    <location>
        <begin position="882"/>
        <end position="955"/>
    </location>
</feature>
<feature type="compositionally biased region" description="Low complexity" evidence="2">
    <location>
        <begin position="630"/>
        <end position="641"/>
    </location>
</feature>
<evidence type="ECO:0000313" key="4">
    <source>
        <dbReference type="EMBL" id="RYO86367.1"/>
    </source>
</evidence>
<evidence type="ECO:0000259" key="3">
    <source>
        <dbReference type="PROSITE" id="PS50172"/>
    </source>
</evidence>
<feature type="region of interest" description="Disordered" evidence="2">
    <location>
        <begin position="847"/>
        <end position="866"/>
    </location>
</feature>
<feature type="domain" description="BRCT" evidence="3">
    <location>
        <begin position="9"/>
        <end position="84"/>
    </location>
</feature>
<dbReference type="InterPro" id="IPR059215">
    <property type="entry name" value="BRCT2_TopBP1-like"/>
</dbReference>
<feature type="domain" description="BRCT" evidence="3">
    <location>
        <begin position="121"/>
        <end position="210"/>
    </location>
</feature>
<dbReference type="Proteomes" id="UP000294003">
    <property type="component" value="Unassembled WGS sequence"/>
</dbReference>
<name>A0ABY0H6R7_9PEZI</name>
<proteinExistence type="predicted"/>
<feature type="compositionally biased region" description="Low complexity" evidence="2">
    <location>
        <begin position="738"/>
        <end position="750"/>
    </location>
</feature>
<dbReference type="EMBL" id="QJNS01000117">
    <property type="protein sequence ID" value="RYO86367.1"/>
    <property type="molecule type" value="Genomic_DNA"/>
</dbReference>
<dbReference type="SMART" id="SM00292">
    <property type="entry name" value="BRCT"/>
    <property type="match status" value="4"/>
</dbReference>
<dbReference type="Pfam" id="PF00533">
    <property type="entry name" value="BRCT"/>
    <property type="match status" value="1"/>
</dbReference>
<feature type="region of interest" description="Disordered" evidence="2">
    <location>
        <begin position="520"/>
        <end position="818"/>
    </location>
</feature>
<feature type="compositionally biased region" description="Basic and acidic residues" evidence="2">
    <location>
        <begin position="553"/>
        <end position="578"/>
    </location>
</feature>
<feature type="compositionally biased region" description="Low complexity" evidence="2">
    <location>
        <begin position="794"/>
        <end position="818"/>
    </location>
</feature>
<keyword evidence="5" id="KW-1185">Reference proteome</keyword>
<dbReference type="PANTHER" id="PTHR13561:SF20">
    <property type="entry name" value="DNA TOPOISOMERASE 2-BINDING PROTEIN 1"/>
    <property type="match status" value="1"/>
</dbReference>
<dbReference type="PANTHER" id="PTHR13561">
    <property type="entry name" value="DNA REPLICATION REGULATOR DPB11-RELATED"/>
    <property type="match status" value="1"/>
</dbReference>
<feature type="compositionally biased region" description="Low complexity" evidence="2">
    <location>
        <begin position="775"/>
        <end position="787"/>
    </location>
</feature>
<evidence type="ECO:0000313" key="5">
    <source>
        <dbReference type="Proteomes" id="UP000294003"/>
    </source>
</evidence>
<accession>A0ABY0H6R7</accession>
<dbReference type="Gene3D" id="3.40.50.10190">
    <property type="entry name" value="BRCT domain"/>
    <property type="match status" value="4"/>
</dbReference>
<feature type="compositionally biased region" description="Basic and acidic residues" evidence="2">
    <location>
        <begin position="714"/>
        <end position="727"/>
    </location>
</feature>
<dbReference type="Pfam" id="PF12738">
    <property type="entry name" value="PTCB-BRCT"/>
    <property type="match status" value="2"/>
</dbReference>
<dbReference type="PROSITE" id="PS50172">
    <property type="entry name" value="BRCT"/>
    <property type="match status" value="3"/>
</dbReference>
<feature type="compositionally biased region" description="Basic and acidic residues" evidence="2">
    <location>
        <begin position="228"/>
        <end position="240"/>
    </location>
</feature>
<dbReference type="CDD" id="cd18433">
    <property type="entry name" value="BRCT_Rad4_rpt3"/>
    <property type="match status" value="1"/>
</dbReference>
<gene>
    <name evidence="4" type="ORF">DL762_004783</name>
</gene>
<reference evidence="4 5" key="1">
    <citation type="submission" date="2018-06" db="EMBL/GenBank/DDBJ databases">
        <title>Complete Genomes of Monosporascus.</title>
        <authorList>
            <person name="Robinson A.J."/>
            <person name="Natvig D.O."/>
        </authorList>
    </citation>
    <scope>NUCLEOTIDE SEQUENCE [LARGE SCALE GENOMIC DNA]</scope>
    <source>
        <strain evidence="4 5">CBS 609.92</strain>
    </source>
</reference>
<dbReference type="InterPro" id="IPR036420">
    <property type="entry name" value="BRCT_dom_sf"/>
</dbReference>
<protein>
    <recommendedName>
        <fullName evidence="3">BRCT domain-containing protein</fullName>
    </recommendedName>
</protein>
<organism evidence="4 5">
    <name type="scientific">Monosporascus cannonballus</name>
    <dbReference type="NCBI Taxonomy" id="155416"/>
    <lineage>
        <taxon>Eukaryota</taxon>
        <taxon>Fungi</taxon>
        <taxon>Dikarya</taxon>
        <taxon>Ascomycota</taxon>
        <taxon>Pezizomycotina</taxon>
        <taxon>Sordariomycetes</taxon>
        <taxon>Xylariomycetidae</taxon>
        <taxon>Xylariales</taxon>
        <taxon>Xylariales incertae sedis</taxon>
        <taxon>Monosporascus</taxon>
    </lineage>
</organism>
<comment type="caution">
    <text evidence="4">The sequence shown here is derived from an EMBL/GenBank/DDBJ whole genome shotgun (WGS) entry which is preliminary data.</text>
</comment>
<dbReference type="SUPFAM" id="SSF52113">
    <property type="entry name" value="BRCT domain"/>
    <property type="match status" value="4"/>
</dbReference>
<feature type="domain" description="BRCT" evidence="3">
    <location>
        <begin position="430"/>
        <end position="516"/>
    </location>
</feature>
<evidence type="ECO:0000256" key="2">
    <source>
        <dbReference type="SAM" id="MobiDB-lite"/>
    </source>
</evidence>
<evidence type="ECO:0000256" key="1">
    <source>
        <dbReference type="ARBA" id="ARBA00022737"/>
    </source>
</evidence>
<feature type="compositionally biased region" description="Basic and acidic residues" evidence="2">
    <location>
        <begin position="525"/>
        <end position="539"/>
    </location>
</feature>
<dbReference type="InterPro" id="IPR001357">
    <property type="entry name" value="BRCT_dom"/>
</dbReference>
<feature type="compositionally biased region" description="Basic and acidic residues" evidence="2">
    <location>
        <begin position="587"/>
        <end position="598"/>
    </location>
</feature>
<feature type="region of interest" description="Disordered" evidence="2">
    <location>
        <begin position="228"/>
        <end position="251"/>
    </location>
</feature>
<dbReference type="CDD" id="cd17731">
    <property type="entry name" value="BRCT_TopBP1_rpt2_like"/>
    <property type="match status" value="1"/>
</dbReference>
<sequence>MDQREEDVDSSKPFRGVVVCCTSIPPDQRTEIAQRTSDMGGIHKYDLTPDVTHLIVGDYDTPKYRHVAKERPDIMPVAAGWIEDARNMWMADQEFDFAALEAKWKLKTFESGGGIAHSPDPTERETRRLLCCLTGFEDNDVRAMIEEKVKSNGGDYVGDLSRRVTHLITYKPEGKKYKAALNWGIRTVSIEWLNDSIERGMILNEACYDPALPQEERGVGAWTRKEVRRASTGKRLREDPAVAGQGKRKLRKTASMKLNSQSENLWGDILNQQTSFNQSNVMSEGQSPDVSHIGLDDSIISRHSEVAQPEEQPADDPTQSKGGVFASCRFSVHGFTPAKTNVVCEHLTSHGAGISPSVEDLASPDHPEPPTQRFLVVPQTSQPDTHPKLPEGVHIVTEFYLERCIHGRKLFGPDDHVLGRPFPRFPIEGFEGLRICTTGFKDEQLNQIEKTVVQLGATYAERFNAQASLLVSPALDRVLRQKLDFALLAGIPVVDAEWLWQCIATGFFVPWEGYLLQKPGPKAAQRRDSNGAKEQDRRSLQKTISEPIMPRKPKPDSIKAPPAKERADRIAFEEDRPAVRVTARDPFVTREEAEESHYETAPTHQFENPVAKHTEPTILKEASSTALNRSPSSPRQKAAAPASPPPPQQPRQFRRFPTEGTIADSEAAEGSQALTATTPSRHDPESPTTQNQHHQPQEGAADEEGRGAAAAREQQLEREREKQEMSRRLNSLMRGSHNHNYNNNNSNHNSDGTEPEGAKTMTRPQRRKRDVLGRAVSNVSAASSNASTESPVHATANAANSASTTAATTGGKPPTAGSGSFASVVSGASGGGGAMQQLFDKMLDSSAEDHNHNQQPPPPATQLQYDVPEAARQRAAIMDRMKKLRRGRGGAKDKDRDEGGDGEGDRDKDAGGVGAGDDGGAERRRGRVKATLASLGADGAAGVATRRTTRRQKGF</sequence>
<feature type="compositionally biased region" description="Low complexity" evidence="2">
    <location>
        <begin position="936"/>
        <end position="946"/>
    </location>
</feature>